<feature type="region of interest" description="Disordered" evidence="1">
    <location>
        <begin position="1"/>
        <end position="163"/>
    </location>
</feature>
<dbReference type="CDD" id="cd09264">
    <property type="entry name" value="AP_Syp1_MHD"/>
    <property type="match status" value="1"/>
</dbReference>
<dbReference type="InterPro" id="IPR049609">
    <property type="entry name" value="Syp1-like_MHD"/>
</dbReference>
<dbReference type="OrthoDB" id="331602at2759"/>
<reference evidence="3" key="1">
    <citation type="submission" date="2020-03" db="EMBL/GenBank/DDBJ databases">
        <title>Draft Genome Sequence of Cylindrodendrum hubeiense.</title>
        <authorList>
            <person name="Buettner E."/>
            <person name="Kellner H."/>
        </authorList>
    </citation>
    <scope>NUCLEOTIDE SEQUENCE</scope>
    <source>
        <strain evidence="3">IHI 201604</strain>
    </source>
</reference>
<feature type="compositionally biased region" description="Polar residues" evidence="1">
    <location>
        <begin position="43"/>
        <end position="59"/>
    </location>
</feature>
<protein>
    <recommendedName>
        <fullName evidence="2">Muniscin C-terminal domain-containing protein</fullName>
    </recommendedName>
</protein>
<evidence type="ECO:0000256" key="1">
    <source>
        <dbReference type="SAM" id="MobiDB-lite"/>
    </source>
</evidence>
<dbReference type="Pfam" id="PF10291">
    <property type="entry name" value="muHD"/>
    <property type="match status" value="1"/>
</dbReference>
<sequence>MFGGRRRQSMHGGFGQLSPQKAPTFGRLGTSHSHHSRGVSPRGSATNLQQEHNRLSSLVETPDTPKIPDDDSFPPKSAASHENTNGVTLHDAPMDMPALIPTTSGVNGTHEKDVSDVPPPPGPPPSQQESQPAAPGSKDAEGFTIPPPMNDPISEAQKEAAGDDPEQMFKLNIHQTPVEVEDPHAKQAALSSVVNSLKMGPATRRSSTIRGRRDVRHTVYVPPPNLPESNTESTLGGIPLSPSLPTSLSKSSAVAALASEASIAATSDTQSVRSGNSLGSLVHPKHPDMTGPGLNSSVIETVSAVFEGGVIKSSSIAGEVAFVNNPSDSGDVKDHETIRINNFAALERIGPNRIFVQNSSPDQQDQFSLDVSHLTRTSTAFTYKLFAEESESLGHHAPLLLKLAWKPQGDKLGLLLQYHLNPACELTAPVTLHNVVFVVTYDGRASGAQTKPSGTHLKDKHIVYWRVGDVTLTDAIQKIVCRIIGAEGVAPNPGHVEARWEYTASGDELVGSGISISRLDEGKGKVKELSEDDPFADDSLTTSSQEPQWVDVPVIRKLVSGKYEGR</sequence>
<proteinExistence type="predicted"/>
<evidence type="ECO:0000313" key="3">
    <source>
        <dbReference type="EMBL" id="KAF7549714.1"/>
    </source>
</evidence>
<organism evidence="3 4">
    <name type="scientific">Cylindrodendrum hubeiense</name>
    <dbReference type="NCBI Taxonomy" id="595255"/>
    <lineage>
        <taxon>Eukaryota</taxon>
        <taxon>Fungi</taxon>
        <taxon>Dikarya</taxon>
        <taxon>Ascomycota</taxon>
        <taxon>Pezizomycotina</taxon>
        <taxon>Sordariomycetes</taxon>
        <taxon>Hypocreomycetidae</taxon>
        <taxon>Hypocreales</taxon>
        <taxon>Nectriaceae</taxon>
        <taxon>Cylindrodendrum</taxon>
    </lineage>
</organism>
<dbReference type="Proteomes" id="UP000722485">
    <property type="component" value="Unassembled WGS sequence"/>
</dbReference>
<comment type="caution">
    <text evidence="3">The sequence shown here is derived from an EMBL/GenBank/DDBJ whole genome shotgun (WGS) entry which is preliminary data.</text>
</comment>
<evidence type="ECO:0000313" key="4">
    <source>
        <dbReference type="Proteomes" id="UP000722485"/>
    </source>
</evidence>
<feature type="compositionally biased region" description="Polar residues" evidence="1">
    <location>
        <begin position="268"/>
        <end position="279"/>
    </location>
</feature>
<dbReference type="AlphaFoldDB" id="A0A9P5L8G5"/>
<dbReference type="EMBL" id="JAANBB010000115">
    <property type="protein sequence ID" value="KAF7549714.1"/>
    <property type="molecule type" value="Genomic_DNA"/>
</dbReference>
<name>A0A9P5L8G5_9HYPO</name>
<feature type="compositionally biased region" description="Low complexity" evidence="1">
    <location>
        <begin position="127"/>
        <end position="137"/>
    </location>
</feature>
<accession>A0A9P5L8G5</accession>
<evidence type="ECO:0000259" key="2">
    <source>
        <dbReference type="Pfam" id="PF10291"/>
    </source>
</evidence>
<feature type="domain" description="Muniscin C-terminal" evidence="2">
    <location>
        <begin position="292"/>
        <end position="565"/>
    </location>
</feature>
<feature type="region of interest" description="Disordered" evidence="1">
    <location>
        <begin position="264"/>
        <end position="291"/>
    </location>
</feature>
<keyword evidence="4" id="KW-1185">Reference proteome</keyword>
<dbReference type="InterPro" id="IPR018808">
    <property type="entry name" value="Muniscin_C"/>
</dbReference>
<gene>
    <name evidence="3" type="ORF">G7Z17_g6197</name>
</gene>
<feature type="region of interest" description="Disordered" evidence="1">
    <location>
        <begin position="525"/>
        <end position="544"/>
    </location>
</feature>
<feature type="compositionally biased region" description="Pro residues" evidence="1">
    <location>
        <begin position="117"/>
        <end position="126"/>
    </location>
</feature>